<gene>
    <name evidence="1" type="ORF">BLA6863_04101</name>
</gene>
<name>A0A6P2MKP4_BURL3</name>
<sequence length="144" mass="15775">MTRERCVSAVEIDDPAADVVPIGAVPGTPRDASFPLLHQEREAYQVSHAANDAIGRLMQALEDDSDDCWAMYEEIGRAVVTRLLRRDRDALRAIAGAWIASDDAQAALVDTDRGSPDFDTAKRHAEHADSAMRDVLRNTLFGAE</sequence>
<protein>
    <submittedName>
        <fullName evidence="1">Uncharacterized protein</fullName>
    </submittedName>
</protein>
<dbReference type="Proteomes" id="UP000494170">
    <property type="component" value="Unassembled WGS sequence"/>
</dbReference>
<reference evidence="1 2" key="1">
    <citation type="submission" date="2019-09" db="EMBL/GenBank/DDBJ databases">
        <authorList>
            <person name="Depoorter E."/>
        </authorList>
    </citation>
    <scope>NUCLEOTIDE SEQUENCE [LARGE SCALE GENOMIC DNA]</scope>
    <source>
        <strain evidence="1">LMG 6863</strain>
    </source>
</reference>
<dbReference type="AlphaFoldDB" id="A0A6P2MKP4"/>
<dbReference type="RefSeq" id="WP_174942311.1">
    <property type="nucleotide sequence ID" value="NZ_CABVPY010000025.1"/>
</dbReference>
<proteinExistence type="predicted"/>
<dbReference type="EMBL" id="CABVPY010000025">
    <property type="protein sequence ID" value="VWB86251.1"/>
    <property type="molecule type" value="Genomic_DNA"/>
</dbReference>
<organism evidence="1 2">
    <name type="scientific">Burkholderia lata (strain ATCC 17760 / DSM 23089 / LMG 22485 / NCIMB 9086 / R18194 / 383)</name>
    <dbReference type="NCBI Taxonomy" id="482957"/>
    <lineage>
        <taxon>Bacteria</taxon>
        <taxon>Pseudomonadati</taxon>
        <taxon>Pseudomonadota</taxon>
        <taxon>Betaproteobacteria</taxon>
        <taxon>Burkholderiales</taxon>
        <taxon>Burkholderiaceae</taxon>
        <taxon>Burkholderia</taxon>
        <taxon>Burkholderia cepacia complex</taxon>
    </lineage>
</organism>
<evidence type="ECO:0000313" key="2">
    <source>
        <dbReference type="Proteomes" id="UP000494170"/>
    </source>
</evidence>
<accession>A0A6P2MKP4</accession>
<evidence type="ECO:0000313" key="1">
    <source>
        <dbReference type="EMBL" id="VWB86251.1"/>
    </source>
</evidence>